<name>A0ABP7S1V8_9BURK</name>
<comment type="caution">
    <text evidence="2">The sequence shown here is derived from an EMBL/GenBank/DDBJ whole genome shotgun (WGS) entry which is preliminary data.</text>
</comment>
<proteinExistence type="predicted"/>
<keyword evidence="3" id="KW-1185">Reference proteome</keyword>
<evidence type="ECO:0000313" key="2">
    <source>
        <dbReference type="EMBL" id="GAA4005341.1"/>
    </source>
</evidence>
<feature type="signal peptide" evidence="1">
    <location>
        <begin position="1"/>
        <end position="19"/>
    </location>
</feature>
<dbReference type="PIRSF" id="PIRSF020555">
    <property type="entry name" value="UCP020555"/>
    <property type="match status" value="1"/>
</dbReference>
<gene>
    <name evidence="2" type="ORF">GCM10022279_31800</name>
</gene>
<dbReference type="Pfam" id="PF16068">
    <property type="entry name" value="DUF4810"/>
    <property type="match status" value="1"/>
</dbReference>
<evidence type="ECO:0008006" key="4">
    <source>
        <dbReference type="Google" id="ProtNLM"/>
    </source>
</evidence>
<accession>A0ABP7S1V8</accession>
<dbReference type="Proteomes" id="UP001501627">
    <property type="component" value="Unassembled WGS sequence"/>
</dbReference>
<evidence type="ECO:0000256" key="1">
    <source>
        <dbReference type="SAM" id="SignalP"/>
    </source>
</evidence>
<feature type="chain" id="PRO_5047280611" description="DUF4810 domain-containing protein" evidence="1">
    <location>
        <begin position="20"/>
        <end position="126"/>
    </location>
</feature>
<reference evidence="3" key="1">
    <citation type="journal article" date="2019" name="Int. J. Syst. Evol. Microbiol.">
        <title>The Global Catalogue of Microorganisms (GCM) 10K type strain sequencing project: providing services to taxonomists for standard genome sequencing and annotation.</title>
        <authorList>
            <consortium name="The Broad Institute Genomics Platform"/>
            <consortium name="The Broad Institute Genome Sequencing Center for Infectious Disease"/>
            <person name="Wu L."/>
            <person name="Ma J."/>
        </authorList>
    </citation>
    <scope>NUCLEOTIDE SEQUENCE [LARGE SCALE GENOMIC DNA]</scope>
    <source>
        <strain evidence="3">JCM 17561</strain>
    </source>
</reference>
<keyword evidence="1" id="KW-0732">Signal</keyword>
<dbReference type="EMBL" id="BAABBP010000044">
    <property type="protein sequence ID" value="GAA4005341.1"/>
    <property type="molecule type" value="Genomic_DNA"/>
</dbReference>
<sequence length="126" mass="13378">MSGAAPIARLLAATGIALLATGCAAPKPQALYGWESYQPQVYEYLKTSGEADPQAQIAELEQSGERIQAGGAALPPGYRAHLGMLYAKAGQTDKSAEQLTAEKTQFPESTTFMDFLLQTLSGKARQ</sequence>
<organism evidence="2 3">
    <name type="scientific">Comamonas faecalis</name>
    <dbReference type="NCBI Taxonomy" id="1387849"/>
    <lineage>
        <taxon>Bacteria</taxon>
        <taxon>Pseudomonadati</taxon>
        <taxon>Pseudomonadota</taxon>
        <taxon>Betaproteobacteria</taxon>
        <taxon>Burkholderiales</taxon>
        <taxon>Comamonadaceae</taxon>
        <taxon>Comamonas</taxon>
    </lineage>
</organism>
<protein>
    <recommendedName>
        <fullName evidence="4">DUF4810 domain-containing protein</fullName>
    </recommendedName>
</protein>
<dbReference type="RefSeq" id="WP_103045568.1">
    <property type="nucleotide sequence ID" value="NZ_BAABBP010000044.1"/>
</dbReference>
<evidence type="ECO:0000313" key="3">
    <source>
        <dbReference type="Proteomes" id="UP001501627"/>
    </source>
</evidence>
<dbReference type="InterPro" id="IPR014508">
    <property type="entry name" value="UCP020555_TPR-like"/>
</dbReference>